<sequence length="49" mass="5616">MNFVILPVGVKCWHMSTSISVEPIHLANGKVQWYFCYPASWENTLAMTN</sequence>
<accession>A0AAV5JNJ0</accession>
<comment type="caution">
    <text evidence="1">The sequence shown here is derived from an EMBL/GenBank/DDBJ whole genome shotgun (WGS) entry which is preliminary data.</text>
</comment>
<protein>
    <submittedName>
        <fullName evidence="1">Uncharacterized protein</fullName>
    </submittedName>
</protein>
<gene>
    <name evidence="1" type="ORF">SLEP1_g24616</name>
</gene>
<keyword evidence="2" id="KW-1185">Reference proteome</keyword>
<reference evidence="1 2" key="1">
    <citation type="journal article" date="2021" name="Commun. Biol.">
        <title>The genome of Shorea leprosula (Dipterocarpaceae) highlights the ecological relevance of drought in aseasonal tropical rainforests.</title>
        <authorList>
            <person name="Ng K.K.S."/>
            <person name="Kobayashi M.J."/>
            <person name="Fawcett J.A."/>
            <person name="Hatakeyama M."/>
            <person name="Paape T."/>
            <person name="Ng C.H."/>
            <person name="Ang C.C."/>
            <person name="Tnah L.H."/>
            <person name="Lee C.T."/>
            <person name="Nishiyama T."/>
            <person name="Sese J."/>
            <person name="O'Brien M.J."/>
            <person name="Copetti D."/>
            <person name="Mohd Noor M.I."/>
            <person name="Ong R.C."/>
            <person name="Putra M."/>
            <person name="Sireger I.Z."/>
            <person name="Indrioko S."/>
            <person name="Kosugi Y."/>
            <person name="Izuno A."/>
            <person name="Isagi Y."/>
            <person name="Lee S.L."/>
            <person name="Shimizu K.K."/>
        </authorList>
    </citation>
    <scope>NUCLEOTIDE SEQUENCE [LARGE SCALE GENOMIC DNA]</scope>
    <source>
        <strain evidence="1">214</strain>
    </source>
</reference>
<dbReference type="EMBL" id="BPVZ01000039">
    <property type="protein sequence ID" value="GKV13625.1"/>
    <property type="molecule type" value="Genomic_DNA"/>
</dbReference>
<evidence type="ECO:0000313" key="2">
    <source>
        <dbReference type="Proteomes" id="UP001054252"/>
    </source>
</evidence>
<proteinExistence type="predicted"/>
<dbReference type="AlphaFoldDB" id="A0AAV5JNJ0"/>
<dbReference type="Proteomes" id="UP001054252">
    <property type="component" value="Unassembled WGS sequence"/>
</dbReference>
<evidence type="ECO:0000313" key="1">
    <source>
        <dbReference type="EMBL" id="GKV13625.1"/>
    </source>
</evidence>
<name>A0AAV5JNJ0_9ROSI</name>
<organism evidence="1 2">
    <name type="scientific">Rubroshorea leprosula</name>
    <dbReference type="NCBI Taxonomy" id="152421"/>
    <lineage>
        <taxon>Eukaryota</taxon>
        <taxon>Viridiplantae</taxon>
        <taxon>Streptophyta</taxon>
        <taxon>Embryophyta</taxon>
        <taxon>Tracheophyta</taxon>
        <taxon>Spermatophyta</taxon>
        <taxon>Magnoliopsida</taxon>
        <taxon>eudicotyledons</taxon>
        <taxon>Gunneridae</taxon>
        <taxon>Pentapetalae</taxon>
        <taxon>rosids</taxon>
        <taxon>malvids</taxon>
        <taxon>Malvales</taxon>
        <taxon>Dipterocarpaceae</taxon>
        <taxon>Rubroshorea</taxon>
    </lineage>
</organism>